<dbReference type="Proteomes" id="UP000194800">
    <property type="component" value="Unassembled WGS sequence"/>
</dbReference>
<keyword evidence="11" id="KW-1185">Reference proteome</keyword>
<dbReference type="GO" id="GO:0005886">
    <property type="term" value="C:plasma membrane"/>
    <property type="evidence" value="ECO:0007669"/>
    <property type="project" value="UniProtKB-SubCell"/>
</dbReference>
<dbReference type="EMBL" id="NARP01000009">
    <property type="protein sequence ID" value="OTQ00384.1"/>
    <property type="molecule type" value="Genomic_DNA"/>
</dbReference>
<feature type="domain" description="Mce/MlaD" evidence="8">
    <location>
        <begin position="159"/>
        <end position="219"/>
    </location>
</feature>
<dbReference type="InterPro" id="IPR051800">
    <property type="entry name" value="PqiA-PqiB_transport"/>
</dbReference>
<feature type="domain" description="Mce/MlaD" evidence="8">
    <location>
        <begin position="296"/>
        <end position="391"/>
    </location>
</feature>
<sequence>MATSSKLAKIIKIRAISAIWIIPIVTAIVGLWIIYSHFADRGTPFTLLAKDASGIVAGKTVIKNRSVDIGIVDEVTLSKDFEKVVIKGRIYNDMEPLLKNDSIFWVVKPEIGRDGVTGLGTILSGVYIELASGNDTHSFKNNPFILSDNPPLSDPSIKGIRVNLESDQNGVIPRGASVMFHGYRVGNVETSEFDVDSRKMKYQIFITKPYDALVTQNVRFWKEGGIDLSLSSSGASLNVPSLDVLMSGGISFDLPDGSKLGAPAEQHAVYKLYEDKKSIQDSQYTEYKEFLIMLSESISGLAEGAPVEYHGIRLGTVSKVPFYTAEMLNKTFILNQKVPVLIRIEPDRLSELVDEKIDIATLIMDEQKNGLRASLKTSNMFTGALYIDLDFYPELKNKYNAKLSTLYGYNTIETTSTGIAQIQAKVMQLLDNFNNLPLNNTMTEFNKSLASTQRLMNSLNQIMASNEMQNIPKDLQETLRTLNETMKGIQPGSELNKQMNESLQKVQQMMDELTPLLNTLNDKSNALIFSAPNKKDQEPKAKGKK</sequence>
<evidence type="ECO:0000313" key="10">
    <source>
        <dbReference type="EMBL" id="OTQ12008.1"/>
    </source>
</evidence>
<gene>
    <name evidence="10" type="ORF">B6C91_00570</name>
    <name evidence="9" type="ORF">B6D08_04550</name>
</gene>
<evidence type="ECO:0000256" key="4">
    <source>
        <dbReference type="ARBA" id="ARBA00022692"/>
    </source>
</evidence>
<keyword evidence="5 7" id="KW-1133">Transmembrane helix</keyword>
<dbReference type="Proteomes" id="UP000194977">
    <property type="component" value="Unassembled WGS sequence"/>
</dbReference>
<dbReference type="EMBL" id="NART01000001">
    <property type="protein sequence ID" value="OTQ12008.1"/>
    <property type="molecule type" value="Genomic_DNA"/>
</dbReference>
<evidence type="ECO:0000256" key="7">
    <source>
        <dbReference type="SAM" id="Phobius"/>
    </source>
</evidence>
<protein>
    <recommendedName>
        <fullName evidence="8">Mce/MlaD domain-containing protein</fullName>
    </recommendedName>
</protein>
<keyword evidence="4 7" id="KW-0812">Transmembrane</keyword>
<dbReference type="RefSeq" id="WP_086272462.1">
    <property type="nucleotide sequence ID" value="NZ_CP132380.1"/>
</dbReference>
<comment type="subcellular location">
    <subcellularLocation>
        <location evidence="1">Cell inner membrane</location>
    </subcellularLocation>
</comment>
<evidence type="ECO:0000313" key="9">
    <source>
        <dbReference type="EMBL" id="OTQ00384.1"/>
    </source>
</evidence>
<feature type="transmembrane region" description="Helical" evidence="7">
    <location>
        <begin position="15"/>
        <end position="35"/>
    </location>
</feature>
<evidence type="ECO:0000256" key="5">
    <source>
        <dbReference type="ARBA" id="ARBA00022989"/>
    </source>
</evidence>
<dbReference type="PANTHER" id="PTHR30462:SF2">
    <property type="entry name" value="INTERMEMBRANE TRANSPORT PROTEIN PQIB"/>
    <property type="match status" value="1"/>
</dbReference>
<dbReference type="OrthoDB" id="9806984at2"/>
<evidence type="ECO:0000256" key="3">
    <source>
        <dbReference type="ARBA" id="ARBA00022519"/>
    </source>
</evidence>
<dbReference type="InterPro" id="IPR003399">
    <property type="entry name" value="Mce/MlaD"/>
</dbReference>
<evidence type="ECO:0000313" key="12">
    <source>
        <dbReference type="Proteomes" id="UP000194977"/>
    </source>
</evidence>
<organism evidence="9 12">
    <name type="scientific">Gilliamella apicola</name>
    <dbReference type="NCBI Taxonomy" id="1196095"/>
    <lineage>
        <taxon>Bacteria</taxon>
        <taxon>Pseudomonadati</taxon>
        <taxon>Pseudomonadota</taxon>
        <taxon>Gammaproteobacteria</taxon>
        <taxon>Orbales</taxon>
        <taxon>Orbaceae</taxon>
        <taxon>Gilliamella</taxon>
    </lineage>
</organism>
<dbReference type="PANTHER" id="PTHR30462">
    <property type="entry name" value="INTERMEMBRANE TRANSPORT PROTEIN PQIB-RELATED"/>
    <property type="match status" value="1"/>
</dbReference>
<evidence type="ECO:0000259" key="8">
    <source>
        <dbReference type="Pfam" id="PF02470"/>
    </source>
</evidence>
<keyword evidence="2" id="KW-1003">Cell membrane</keyword>
<name>A0A242NJ67_9GAMM</name>
<dbReference type="AlphaFoldDB" id="A0A242NJ67"/>
<comment type="caution">
    <text evidence="9">The sequence shown here is derived from an EMBL/GenBank/DDBJ whole genome shotgun (WGS) entry which is preliminary data.</text>
</comment>
<reference evidence="11 12" key="1">
    <citation type="submission" date="2017-03" db="EMBL/GenBank/DDBJ databases">
        <title>Comparative genomics of honeybee gut symbionts reveal geographically distinct and subgroup specific antibiotic resistance.</title>
        <authorList>
            <person name="Ludvigsen J."/>
            <person name="Porcellato D."/>
            <person name="Labee-Lund T.M."/>
            <person name="Amdam G.V."/>
            <person name="Rudi K."/>
        </authorList>
    </citation>
    <scope>NUCLEOTIDE SEQUENCE [LARGE SCALE GENOMIC DNA]</scope>
    <source>
        <strain evidence="9 12">A-7-12</strain>
        <strain evidence="10 11">A-9-12</strain>
    </source>
</reference>
<keyword evidence="6 7" id="KW-0472">Membrane</keyword>
<accession>A0A242NJ67</accession>
<evidence type="ECO:0000256" key="1">
    <source>
        <dbReference type="ARBA" id="ARBA00004533"/>
    </source>
</evidence>
<proteinExistence type="predicted"/>
<evidence type="ECO:0000313" key="11">
    <source>
        <dbReference type="Proteomes" id="UP000194800"/>
    </source>
</evidence>
<keyword evidence="3" id="KW-0997">Cell inner membrane</keyword>
<evidence type="ECO:0000256" key="6">
    <source>
        <dbReference type="ARBA" id="ARBA00023136"/>
    </source>
</evidence>
<dbReference type="NCBIfam" id="NF008070">
    <property type="entry name" value="PRK10807.1"/>
    <property type="match status" value="1"/>
</dbReference>
<evidence type="ECO:0000256" key="2">
    <source>
        <dbReference type="ARBA" id="ARBA00022475"/>
    </source>
</evidence>
<dbReference type="Pfam" id="PF02470">
    <property type="entry name" value="MlaD"/>
    <property type="match status" value="3"/>
</dbReference>
<feature type="domain" description="Mce/MlaD" evidence="8">
    <location>
        <begin position="42"/>
        <end position="133"/>
    </location>
</feature>